<dbReference type="EMBL" id="AFOJ01000006">
    <property type="protein sequence ID" value="EGM51308.1"/>
    <property type="molecule type" value="Genomic_DNA"/>
</dbReference>
<protein>
    <submittedName>
        <fullName evidence="1">Uncharacterized protein</fullName>
    </submittedName>
</protein>
<organism evidence="1 2">
    <name type="scientific">Ligilactobacillus ruminis SPM0211</name>
    <dbReference type="NCBI Taxonomy" id="1040964"/>
    <lineage>
        <taxon>Bacteria</taxon>
        <taxon>Bacillati</taxon>
        <taxon>Bacillota</taxon>
        <taxon>Bacilli</taxon>
        <taxon>Lactobacillales</taxon>
        <taxon>Lactobacillaceae</taxon>
        <taxon>Ligilactobacillus</taxon>
    </lineage>
</organism>
<gene>
    <name evidence="1" type="ORF">LRU_01620</name>
</gene>
<proteinExistence type="predicted"/>
<dbReference type="AlphaFoldDB" id="F7R1P6"/>
<evidence type="ECO:0000313" key="2">
    <source>
        <dbReference type="Proteomes" id="UP000002971"/>
    </source>
</evidence>
<accession>F7R1P6</accession>
<comment type="caution">
    <text evidence="1">The sequence shown here is derived from an EMBL/GenBank/DDBJ whole genome shotgun (WGS) entry which is preliminary data.</text>
</comment>
<dbReference type="Proteomes" id="UP000002971">
    <property type="component" value="Unassembled WGS sequence"/>
</dbReference>
<reference evidence="1 2" key="1">
    <citation type="journal article" date="2011" name="J. Bacteriol.">
        <title>Genome Sequence of Lactobacillus ruminis SPM0211, Isolated from a Fecal Sample from a Healthy Korean.</title>
        <authorList>
            <person name="Lee S."/>
            <person name="Cho Y.J."/>
            <person name="Lee A.H."/>
            <person name="Chun J."/>
            <person name="Ha N.J."/>
            <person name="Ko G."/>
        </authorList>
    </citation>
    <scope>NUCLEOTIDE SEQUENCE [LARGE SCALE GENOMIC DNA]</scope>
    <source>
        <strain evidence="1 2">SPM0211</strain>
    </source>
</reference>
<sequence>MAEVNYFLATKKFTYISFYFINKLLQEEMAGNGMPQIEDLNDANKQKEAVKKGP</sequence>
<evidence type="ECO:0000313" key="1">
    <source>
        <dbReference type="EMBL" id="EGM51308.1"/>
    </source>
</evidence>
<name>F7R1P6_9LACO</name>